<organism evidence="1 2">
    <name type="scientific">Paenibacillus rigui</name>
    <dbReference type="NCBI Taxonomy" id="554312"/>
    <lineage>
        <taxon>Bacteria</taxon>
        <taxon>Bacillati</taxon>
        <taxon>Bacillota</taxon>
        <taxon>Bacilli</taxon>
        <taxon>Bacillales</taxon>
        <taxon>Paenibacillaceae</taxon>
        <taxon>Paenibacillus</taxon>
    </lineage>
</organism>
<dbReference type="OrthoDB" id="2620680at2"/>
<dbReference type="AlphaFoldDB" id="A0A229UVE5"/>
<gene>
    <name evidence="1" type="ORF">CF651_05250</name>
</gene>
<accession>A0A229UVE5</accession>
<protein>
    <submittedName>
        <fullName evidence="1">Uncharacterized protein</fullName>
    </submittedName>
</protein>
<evidence type="ECO:0000313" key="2">
    <source>
        <dbReference type="Proteomes" id="UP000215509"/>
    </source>
</evidence>
<dbReference type="EMBL" id="NMQW01000005">
    <property type="protein sequence ID" value="OXM87506.1"/>
    <property type="molecule type" value="Genomic_DNA"/>
</dbReference>
<reference evidence="1 2" key="1">
    <citation type="submission" date="2017-07" db="EMBL/GenBank/DDBJ databases">
        <title>Genome sequencing and assembly of Paenibacillus rigui.</title>
        <authorList>
            <person name="Mayilraj S."/>
        </authorList>
    </citation>
    <scope>NUCLEOTIDE SEQUENCE [LARGE SCALE GENOMIC DNA]</scope>
    <source>
        <strain evidence="1 2">JCM 16352</strain>
    </source>
</reference>
<comment type="caution">
    <text evidence="1">The sequence shown here is derived from an EMBL/GenBank/DDBJ whole genome shotgun (WGS) entry which is preliminary data.</text>
</comment>
<dbReference type="Proteomes" id="UP000215509">
    <property type="component" value="Unassembled WGS sequence"/>
</dbReference>
<proteinExistence type="predicted"/>
<dbReference type="RefSeq" id="WP_094013803.1">
    <property type="nucleotide sequence ID" value="NZ_NMQW01000005.1"/>
</dbReference>
<keyword evidence="2" id="KW-1185">Reference proteome</keyword>
<sequence>MTLNDLVTEAEYGDVLNGVKDLLKETYCITEHEADSVVNRTLDNVDVFLDDYIPYIQSLKTIQGDLRETLDEHLKQAVDNEHTLQLKMTNDAAIWLAYECIRRFCKRNF</sequence>
<name>A0A229UVE5_9BACL</name>
<evidence type="ECO:0000313" key="1">
    <source>
        <dbReference type="EMBL" id="OXM87506.1"/>
    </source>
</evidence>